<dbReference type="EMBL" id="JPRD01000019">
    <property type="protein sequence ID" value="KIF52737.1"/>
    <property type="molecule type" value="Genomic_DNA"/>
</dbReference>
<dbReference type="PATRIC" id="fig|1229493.5.peg.1619"/>
<sequence length="96" mass="10985">MYKVNDKGRLSVGGVEGHLIDPNRYNAYKAGRNSAKLGKTRDIIYSEEKENSSWIKGFDDYNKNIHAKRKTNLPIVIVLRITITLSIFIYTIVNIL</sequence>
<protein>
    <submittedName>
        <fullName evidence="2">Uncharacterized protein</fullName>
    </submittedName>
</protein>
<evidence type="ECO:0000313" key="3">
    <source>
        <dbReference type="Proteomes" id="UP000031586"/>
    </source>
</evidence>
<accession>A0A0C1W8M2</accession>
<comment type="caution">
    <text evidence="2">The sequence shown here is derived from an EMBL/GenBank/DDBJ whole genome shotgun (WGS) entry which is preliminary data.</text>
</comment>
<gene>
    <name evidence="2" type="ORF">H735_12570</name>
</gene>
<feature type="transmembrane region" description="Helical" evidence="1">
    <location>
        <begin position="73"/>
        <end position="93"/>
    </location>
</feature>
<dbReference type="AlphaFoldDB" id="A0A0C1W8M2"/>
<evidence type="ECO:0000313" key="2">
    <source>
        <dbReference type="EMBL" id="KIF52737.1"/>
    </source>
</evidence>
<keyword evidence="1" id="KW-1133">Transmembrane helix</keyword>
<keyword evidence="1" id="KW-0812">Transmembrane</keyword>
<dbReference type="RefSeq" id="WP_020197962.1">
    <property type="nucleotide sequence ID" value="NZ_BAOH01000172.1"/>
</dbReference>
<evidence type="ECO:0000256" key="1">
    <source>
        <dbReference type="SAM" id="Phobius"/>
    </source>
</evidence>
<dbReference type="Proteomes" id="UP000031586">
    <property type="component" value="Unassembled WGS sequence"/>
</dbReference>
<organism evidence="2 3">
    <name type="scientific">Vibrio owensii CAIM 1854 = LMG 25443</name>
    <dbReference type="NCBI Taxonomy" id="1229493"/>
    <lineage>
        <taxon>Bacteria</taxon>
        <taxon>Pseudomonadati</taxon>
        <taxon>Pseudomonadota</taxon>
        <taxon>Gammaproteobacteria</taxon>
        <taxon>Vibrionales</taxon>
        <taxon>Vibrionaceae</taxon>
        <taxon>Vibrio</taxon>
    </lineage>
</organism>
<keyword evidence="1" id="KW-0472">Membrane</keyword>
<reference evidence="2 3" key="1">
    <citation type="submission" date="2014-07" db="EMBL/GenBank/DDBJ databases">
        <title>Unique and conserved regions in Vibrio harveyi and related species in comparison with the shrimp pathogen Vibrio harveyi CAIM 1792.</title>
        <authorList>
            <person name="Espinoza-Valles I."/>
            <person name="Vora G."/>
            <person name="Leekitcharoenphon P."/>
            <person name="Ussery D."/>
            <person name="Hoj L."/>
            <person name="Gomez-Gil B."/>
        </authorList>
    </citation>
    <scope>NUCLEOTIDE SEQUENCE [LARGE SCALE GENOMIC DNA]</scope>
    <source>
        <strain evidence="3">CAIM 1854 / LMG 25443</strain>
    </source>
</reference>
<proteinExistence type="predicted"/>
<name>A0A0C1W8M2_9VIBR</name>